<feature type="domain" description="TRAPPC10/Trs130 N-terminal" evidence="7">
    <location>
        <begin position="55"/>
        <end position="392"/>
    </location>
</feature>
<dbReference type="GO" id="GO:0005829">
    <property type="term" value="C:cytosol"/>
    <property type="evidence" value="ECO:0007669"/>
    <property type="project" value="GOC"/>
</dbReference>
<dbReference type="PANTHER" id="PTHR13251:SF3">
    <property type="entry name" value="TRAFFICKING PROTEIN PARTICLE COMPLEX SUBUNIT 10"/>
    <property type="match status" value="1"/>
</dbReference>
<evidence type="ECO:0000256" key="1">
    <source>
        <dbReference type="ARBA" id="ARBA00004555"/>
    </source>
</evidence>
<dbReference type="Pfam" id="PF23036">
    <property type="entry name" value="TRAPPC10_1st"/>
    <property type="match status" value="1"/>
</dbReference>
<evidence type="ECO:0000259" key="7">
    <source>
        <dbReference type="Pfam" id="PF23036"/>
    </source>
</evidence>
<comment type="subcellular location">
    <subcellularLocation>
        <location evidence="1">Golgi apparatus</location>
    </subcellularLocation>
</comment>
<dbReference type="Pfam" id="PF23604">
    <property type="entry name" value="Ig_TRAPPC10"/>
    <property type="match status" value="1"/>
</dbReference>
<gene>
    <name evidence="9" type="ORF">ALC62_07725</name>
</gene>
<dbReference type="InterPro" id="IPR021773">
    <property type="entry name" value="TPC11"/>
</dbReference>
<dbReference type="GO" id="GO:0006891">
    <property type="term" value="P:intra-Golgi vesicle-mediated transport"/>
    <property type="evidence" value="ECO:0007669"/>
    <property type="project" value="TreeGrafter"/>
</dbReference>
<evidence type="ECO:0000259" key="6">
    <source>
        <dbReference type="Pfam" id="PF12584"/>
    </source>
</evidence>
<dbReference type="SUPFAM" id="SSF48452">
    <property type="entry name" value="TPR-like"/>
    <property type="match status" value="1"/>
</dbReference>
<accession>A0A195CLG7</accession>
<dbReference type="InterPro" id="IPR045126">
    <property type="entry name" value="TRAPPC10/Trs130"/>
</dbReference>
<keyword evidence="3" id="KW-0333">Golgi apparatus</keyword>
<proteinExistence type="predicted"/>
<evidence type="ECO:0000256" key="4">
    <source>
        <dbReference type="SAM" id="MobiDB-lite"/>
    </source>
</evidence>
<feature type="compositionally biased region" description="Basic and acidic residues" evidence="4">
    <location>
        <begin position="1"/>
        <end position="28"/>
    </location>
</feature>
<dbReference type="InterPro" id="IPR056917">
    <property type="entry name" value="Ig_TRAPPC10"/>
</dbReference>
<feature type="domain" description="Trafficking protein particle complex subunit 11" evidence="5">
    <location>
        <begin position="477"/>
        <end position="610"/>
    </location>
</feature>
<feature type="domain" description="TRAPPC10/Trs130 C-terminal" evidence="6">
    <location>
        <begin position="1093"/>
        <end position="1233"/>
    </location>
</feature>
<feature type="domain" description="TRAPPC10 Ig-like" evidence="8">
    <location>
        <begin position="845"/>
        <end position="959"/>
    </location>
</feature>
<protein>
    <submittedName>
        <fullName evidence="9">Trafficking protein particle complex subunit 10</fullName>
    </submittedName>
</protein>
<reference evidence="9 10" key="1">
    <citation type="submission" date="2016-03" db="EMBL/GenBank/DDBJ databases">
        <title>Cyphomyrmex costatus WGS genome.</title>
        <authorList>
            <person name="Nygaard S."/>
            <person name="Hu H."/>
            <person name="Boomsma J."/>
            <person name="Zhang G."/>
        </authorList>
    </citation>
    <scope>NUCLEOTIDE SEQUENCE [LARGE SCALE GENOMIC DNA]</scope>
    <source>
        <strain evidence="9">MS0001</strain>
        <tissue evidence="9">Whole body</tissue>
    </source>
</reference>
<evidence type="ECO:0000256" key="3">
    <source>
        <dbReference type="ARBA" id="ARBA00023034"/>
    </source>
</evidence>
<dbReference type="Gene3D" id="1.25.40.10">
    <property type="entry name" value="Tetratricopeptide repeat domain"/>
    <property type="match status" value="1"/>
</dbReference>
<dbReference type="AlphaFoldDB" id="A0A195CLG7"/>
<dbReference type="Proteomes" id="UP000078542">
    <property type="component" value="Unassembled WGS sequence"/>
</dbReference>
<dbReference type="EMBL" id="KQ977600">
    <property type="protein sequence ID" value="KYN01543.1"/>
    <property type="molecule type" value="Genomic_DNA"/>
</dbReference>
<dbReference type="PANTHER" id="PTHR13251">
    <property type="entry name" value="EPILEPSY HOLOPROSENCEPHALY CANDIDATE 1/TMEM1"/>
    <property type="match status" value="1"/>
</dbReference>
<evidence type="ECO:0000313" key="10">
    <source>
        <dbReference type="Proteomes" id="UP000078542"/>
    </source>
</evidence>
<evidence type="ECO:0000313" key="9">
    <source>
        <dbReference type="EMBL" id="KYN01543.1"/>
    </source>
</evidence>
<keyword evidence="10" id="KW-1185">Reference proteome</keyword>
<dbReference type="GO" id="GO:1990071">
    <property type="term" value="C:TRAPPII protein complex"/>
    <property type="evidence" value="ECO:0007669"/>
    <property type="project" value="InterPro"/>
</dbReference>
<feature type="region of interest" description="Disordered" evidence="4">
    <location>
        <begin position="1"/>
        <end position="37"/>
    </location>
</feature>
<dbReference type="GO" id="GO:0034498">
    <property type="term" value="P:early endosome to Golgi transport"/>
    <property type="evidence" value="ECO:0007669"/>
    <property type="project" value="TreeGrafter"/>
</dbReference>
<evidence type="ECO:0000259" key="5">
    <source>
        <dbReference type="Pfam" id="PF11817"/>
    </source>
</evidence>
<sequence>MRAGERGTRSYDRGPDREQRVREAHRQSSETMNCNGGSSVAGEACNAGASVDCRPIVTCEFRDRAGDENLFSSLKKNLLESIPTDTVEWRRSFHRPVKQVKLGATFVSFCRDILPTDKDWHLIKQPIFHIYWTECPDVDTYKTSVRDDIDAWLKILNLYHIQDWMIVLVETYDVKKANKLLPRTTVLDKIRSDFAAKNGDRCFAVINPIKSESRSAESWRGLITRIRHLMLTAYDRTLSRFEDIIREQRERRNNPSWNFCHYFLLQEELAFALQMLGLYDEALVQYDELDALFTQFVLNSNVGDVHYEIRTDIEMQSENLNVDKLFIDTPGWLGLFQTPLNNWEGVNLNNGTNHRLRFLLAECRASLLDLRSYLFSRQCAMLLLLNKPWEVAQRCLSFVHNTLSELRILEVQKPEGSTECWSFLCALEVLQACQLSTNNIDNNQQLDLCSLHTASLWALARDKLGSLGKLCGLMPGNEPTSEQLHTVVYLIAGIGDSEPQVERKLTPTDKLKEALSSKEAFKKQYLEHAELAMGTYKHVGRIRSARLIGKELARFYSELGENQKAVAFLSDALKTYMDEGWHHLAVQTQLELAECYKRMDDVEKYTKVCAAVASASLLHITVRNTYLEEMLGYMKMISSPQPLLAELGCAFTILSMEAKVMDKIVQDCVVNVEISVQSLFPREVRCTSAAISVEEIQKPSILNKKKGLKSSIDPPIQLLSKCTLEDMKLLDLSLLRLQVYSYLDWKEDRTLGSASVISKNMKPLVRRSDSAKHRKPSINIKGDFSKALSCDEFVMKPGVNTFVLTRRVNQPGLYKVSQLSLVIEEKLEFLSSLLNPRLCYEVAKTQPMISVNCGRDLLAGLTQDIELVISSGSTKITEEMKLKLRTSRGLTVQSQSVEKVMVKELEIPLPTCEPFQTIKIQLQILAELPPKKDASSMEHKLNIQCPWGLEESIPLHFGPPLMSSMKLHTAKQRKFIQIIVTGLTSQLLQLTEPELMTISSIDVNFKTLNPVAGQKLVIGNGMNVSFMWELEIGKDEKSTIPIKTDFRVKYISVNDTEELNDTHVDDDPLHIHNLERIEKACSVYRCNFDITDYVTLFTVSSKVETSGGEFCRAGSMCHLCLTVIRMPSLSSNPPPQLMYEVLADQTMWAVCGRTAGIVSLEIVEKQSVTLDVMPLTSGYLPLPVVRLSRYIPATESKNDIVRNKNDLGSGPRLEPFSPGQVYNASKAQQVHVLPAAPSESN</sequence>
<dbReference type="Pfam" id="PF12584">
    <property type="entry name" value="TRAPPC10"/>
    <property type="match status" value="1"/>
</dbReference>
<name>A0A195CLG7_9HYME</name>
<dbReference type="InterPro" id="IPR056913">
    <property type="entry name" value="TRAPPC10/Trs130_N"/>
</dbReference>
<organism evidence="9 10">
    <name type="scientific">Cyphomyrmex costatus</name>
    <dbReference type="NCBI Taxonomy" id="456900"/>
    <lineage>
        <taxon>Eukaryota</taxon>
        <taxon>Metazoa</taxon>
        <taxon>Ecdysozoa</taxon>
        <taxon>Arthropoda</taxon>
        <taxon>Hexapoda</taxon>
        <taxon>Insecta</taxon>
        <taxon>Pterygota</taxon>
        <taxon>Neoptera</taxon>
        <taxon>Endopterygota</taxon>
        <taxon>Hymenoptera</taxon>
        <taxon>Apocrita</taxon>
        <taxon>Aculeata</taxon>
        <taxon>Formicoidea</taxon>
        <taxon>Formicidae</taxon>
        <taxon>Myrmicinae</taxon>
        <taxon>Cyphomyrmex</taxon>
    </lineage>
</organism>
<evidence type="ECO:0000259" key="8">
    <source>
        <dbReference type="Pfam" id="PF23604"/>
    </source>
</evidence>
<dbReference type="STRING" id="456900.A0A195CLG7"/>
<dbReference type="InterPro" id="IPR022233">
    <property type="entry name" value="TRAPPC10/Trs130_C"/>
</dbReference>
<keyword evidence="2" id="KW-0813">Transport</keyword>
<dbReference type="InterPro" id="IPR011990">
    <property type="entry name" value="TPR-like_helical_dom_sf"/>
</dbReference>
<evidence type="ECO:0000256" key="2">
    <source>
        <dbReference type="ARBA" id="ARBA00022448"/>
    </source>
</evidence>
<dbReference type="Pfam" id="PF11817">
    <property type="entry name" value="Foie-gras_1"/>
    <property type="match status" value="1"/>
</dbReference>